<feature type="region of interest" description="Disordered" evidence="3">
    <location>
        <begin position="1350"/>
        <end position="1377"/>
    </location>
</feature>
<dbReference type="PROSITE" id="PS51205">
    <property type="entry name" value="VPS9"/>
    <property type="match status" value="1"/>
</dbReference>
<feature type="domain" description="VPS9" evidence="4">
    <location>
        <begin position="337"/>
        <end position="494"/>
    </location>
</feature>
<dbReference type="GeneID" id="87861196"/>
<keyword evidence="2" id="KW-0175">Coiled coil</keyword>
<evidence type="ECO:0000256" key="3">
    <source>
        <dbReference type="SAM" id="MobiDB-lite"/>
    </source>
</evidence>
<dbReference type="Pfam" id="PF02204">
    <property type="entry name" value="VPS9"/>
    <property type="match status" value="1"/>
</dbReference>
<feature type="region of interest" description="Disordered" evidence="3">
    <location>
        <begin position="1293"/>
        <end position="1323"/>
    </location>
</feature>
<evidence type="ECO:0000256" key="1">
    <source>
        <dbReference type="ARBA" id="ARBA00007428"/>
    </source>
</evidence>
<dbReference type="GO" id="GO:0030133">
    <property type="term" value="C:transport vesicle"/>
    <property type="evidence" value="ECO:0007669"/>
    <property type="project" value="TreeGrafter"/>
</dbReference>
<dbReference type="InterPro" id="IPR036871">
    <property type="entry name" value="PX_dom_sf"/>
</dbReference>
<dbReference type="RefSeq" id="XP_062686007.1">
    <property type="nucleotide sequence ID" value="XM_062824042.1"/>
</dbReference>
<gene>
    <name evidence="5" type="ORF">B0H65DRAFT_416506</name>
</gene>
<keyword evidence="6" id="KW-1185">Reference proteome</keyword>
<name>A0AAE0JN40_9PEZI</name>
<dbReference type="GO" id="GO:0097422">
    <property type="term" value="C:tubular endosome"/>
    <property type="evidence" value="ECO:0007669"/>
    <property type="project" value="TreeGrafter"/>
</dbReference>
<evidence type="ECO:0000313" key="6">
    <source>
        <dbReference type="Proteomes" id="UP001278500"/>
    </source>
</evidence>
<dbReference type="GO" id="GO:0005085">
    <property type="term" value="F:guanyl-nucleotide exchange factor activity"/>
    <property type="evidence" value="ECO:0007669"/>
    <property type="project" value="TreeGrafter"/>
</dbReference>
<dbReference type="PANTHER" id="PTHR24170">
    <property type="entry name" value="ANKYRIN REPEAT DOMAIN-CONTAINING PROTEIN 27"/>
    <property type="match status" value="1"/>
</dbReference>
<dbReference type="Pfam" id="PF13857">
    <property type="entry name" value="Ank_5"/>
    <property type="match status" value="1"/>
</dbReference>
<dbReference type="InterPro" id="IPR002110">
    <property type="entry name" value="Ankyrin_rpt"/>
</dbReference>
<dbReference type="Gene3D" id="3.30.1520.10">
    <property type="entry name" value="Phox-like domain"/>
    <property type="match status" value="1"/>
</dbReference>
<dbReference type="GO" id="GO:0005886">
    <property type="term" value="C:plasma membrane"/>
    <property type="evidence" value="ECO:0007669"/>
    <property type="project" value="TreeGrafter"/>
</dbReference>
<evidence type="ECO:0000259" key="4">
    <source>
        <dbReference type="PROSITE" id="PS51205"/>
    </source>
</evidence>
<dbReference type="GO" id="GO:0035091">
    <property type="term" value="F:phosphatidylinositol binding"/>
    <property type="evidence" value="ECO:0007669"/>
    <property type="project" value="InterPro"/>
</dbReference>
<organism evidence="5 6">
    <name type="scientific">Neurospora tetraspora</name>
    <dbReference type="NCBI Taxonomy" id="94610"/>
    <lineage>
        <taxon>Eukaryota</taxon>
        <taxon>Fungi</taxon>
        <taxon>Dikarya</taxon>
        <taxon>Ascomycota</taxon>
        <taxon>Pezizomycotina</taxon>
        <taxon>Sordariomycetes</taxon>
        <taxon>Sordariomycetidae</taxon>
        <taxon>Sordariales</taxon>
        <taxon>Sordariaceae</taxon>
        <taxon>Neurospora</taxon>
    </lineage>
</organism>
<dbReference type="GO" id="GO:0005770">
    <property type="term" value="C:late endosome"/>
    <property type="evidence" value="ECO:0007669"/>
    <property type="project" value="TreeGrafter"/>
</dbReference>
<evidence type="ECO:0000256" key="2">
    <source>
        <dbReference type="SAM" id="Coils"/>
    </source>
</evidence>
<accession>A0AAE0JN40</accession>
<dbReference type="GO" id="GO:0045022">
    <property type="term" value="P:early endosome to late endosome transport"/>
    <property type="evidence" value="ECO:0007669"/>
    <property type="project" value="TreeGrafter"/>
</dbReference>
<evidence type="ECO:0000313" key="5">
    <source>
        <dbReference type="EMBL" id="KAK3354629.1"/>
    </source>
</evidence>
<dbReference type="CDD" id="cd06093">
    <property type="entry name" value="PX_domain"/>
    <property type="match status" value="1"/>
</dbReference>
<dbReference type="InterPro" id="IPR003123">
    <property type="entry name" value="VPS9"/>
</dbReference>
<feature type="compositionally biased region" description="Polar residues" evidence="3">
    <location>
        <begin position="1362"/>
        <end position="1377"/>
    </location>
</feature>
<dbReference type="GO" id="GO:0005769">
    <property type="term" value="C:early endosome"/>
    <property type="evidence" value="ECO:0007669"/>
    <property type="project" value="TreeGrafter"/>
</dbReference>
<sequence length="1377" mass="152165">MQPLNPFLSAFAKSPYLAQCSPPQQHILLVPTTDVILDSRDTETGAPLSASVASDEFIGSHVLRILPPKGGPGAGAKEPAQNLREMKGKPKLYSTINGRTIVIKDNYVYSNKGFRALAQANLLHDALWYPDTLELKQFLVYFISRPLVGSWEEVNITPALLPPDPSTRPKPIAAVSDAPKKKDIRSFHELLNHFPAIARQMQNGLEKLFREFTLVVERPLPPPPSATVIPDPEPINGPITHAVRNVRSNSTGSISFTRNPDLTESIYSQDDEDIMRVALETAVTSAIDLFQNVDKQQLSLLGATTDLTGPVVERMIERYVTENVHYMLFPRLTTLRRPDDLELEAKIRQMDNIDISQLGIVMDGGSRAKRHLISRLGRAVDEFRKMTNASCPQEMMEILLSTAKAATQLALPEPPQTSGPASEKPILTINADTLVSLLLYVVIKAQIKHLQARLSYIRHFIFIDDVDSGEIGYALSTFEAVLAYLDRESGGLRRASRRNRALWDAVSKGDMVELKKIMEPETYASDDAHYAVESRPSSRRASGNDWNFANGGSSLSSTTFSVSERFSEGSGLSHVFPFQDGATDDIDIDPFEAEPLPLPKKVKRVSMDTRSLSMSSSSEISFRSRSASIATAWTGGVEGDTSIERLAQTTDALGESVPMMAIQNGRVEVLEYLLSLSQYFPAHVLLEDQNNAGTTLMSAAVQLGEAKVINMLLNLFLESTPRDQLAEYLAIQDTWGRSAAHYLFHAPFLIKLIGEMLPWRQKDKNGQTPLFALCRSYDHANYSIMVEEGLDFATRTQGDGQPLHLDDHVDAKGNTLLHIINDPKLALRILQHCDVDVNATNEKRFTPLMLASKYGRFDMVRVLFGDPRVDVAARELRGLTAVELAKDDEVRNKIDDLTLFSLIPGSDSRTTGVVRSYFVEDTSIRFVLKSGAPVDRYSYAVTTCRRSLTDFEHLVKLLEIENPSSWIPSLSDVRSPTQILSRPSRAVLKDLQIRMDWFLRVLLAHPTFATHEMLWEFFLVPDLQLDMMAERSRLKAEALTEKIHDEMEPVIDLREVEQFVDHARDIVRSVHFSTRSVARRANVVGNVAMDLYDASQLLHRALTTFPFLPPSHLTAMELYVRALAPPQNSPTNLFFNAFLTLYSNVEAILRALAKPPRTIAKIVSIRREAERNYNSLNRSSRWPLGLLDETRQRMNEEREEKAKNAEREAEMLGRELRYAQQTVAGELAGWRDMHEKMGRRAIRELARGMLTLERGRMEGLKRALRKVKGVDAGDLSGLRESVVVVDGNGVAGGSSSGGHGGNNGYGNGNGNGNGRGVPGKGVPVGVGKAPATIAASTVVATGRPVDGDESLILSGVNGGTGTQSDAAGGPSTSTLAP</sequence>
<dbReference type="GO" id="GO:0000149">
    <property type="term" value="F:SNARE binding"/>
    <property type="evidence" value="ECO:0007669"/>
    <property type="project" value="TreeGrafter"/>
</dbReference>
<protein>
    <recommendedName>
        <fullName evidence="4">VPS9 domain-containing protein</fullName>
    </recommendedName>
</protein>
<dbReference type="FunFam" id="1.20.1050.80:FF:000009">
    <property type="entry name" value="VPS9 domain protein, putative"/>
    <property type="match status" value="1"/>
</dbReference>
<dbReference type="Gene3D" id="1.20.1050.80">
    <property type="entry name" value="VPS9 domain"/>
    <property type="match status" value="1"/>
</dbReference>
<dbReference type="SUPFAM" id="SSF109993">
    <property type="entry name" value="VPS9 domain"/>
    <property type="match status" value="1"/>
</dbReference>
<dbReference type="InterPro" id="IPR037191">
    <property type="entry name" value="VPS9_dom_sf"/>
</dbReference>
<comment type="caution">
    <text evidence="5">The sequence shown here is derived from an EMBL/GenBank/DDBJ whole genome shotgun (WGS) entry which is preliminary data.</text>
</comment>
<dbReference type="Gene3D" id="1.25.40.20">
    <property type="entry name" value="Ankyrin repeat-containing domain"/>
    <property type="match status" value="2"/>
</dbReference>
<comment type="similarity">
    <text evidence="1">Belongs to the UPF0507 family.</text>
</comment>
<dbReference type="SUPFAM" id="SSF64268">
    <property type="entry name" value="PX domain"/>
    <property type="match status" value="1"/>
</dbReference>
<proteinExistence type="inferred from homology"/>
<dbReference type="FunFam" id="1.25.40.20:FF:000443">
    <property type="entry name" value="Putative vps9 domain protein"/>
    <property type="match status" value="1"/>
</dbReference>
<dbReference type="EMBL" id="JAUEPP010000001">
    <property type="protein sequence ID" value="KAK3354629.1"/>
    <property type="molecule type" value="Genomic_DNA"/>
</dbReference>
<dbReference type="Proteomes" id="UP001278500">
    <property type="component" value="Unassembled WGS sequence"/>
</dbReference>
<reference evidence="5" key="1">
    <citation type="journal article" date="2023" name="Mol. Phylogenet. Evol.">
        <title>Genome-scale phylogeny and comparative genomics of the fungal order Sordariales.</title>
        <authorList>
            <person name="Hensen N."/>
            <person name="Bonometti L."/>
            <person name="Westerberg I."/>
            <person name="Brannstrom I.O."/>
            <person name="Guillou S."/>
            <person name="Cros-Aarteil S."/>
            <person name="Calhoun S."/>
            <person name="Haridas S."/>
            <person name="Kuo A."/>
            <person name="Mondo S."/>
            <person name="Pangilinan J."/>
            <person name="Riley R."/>
            <person name="LaButti K."/>
            <person name="Andreopoulos B."/>
            <person name="Lipzen A."/>
            <person name="Chen C."/>
            <person name="Yan M."/>
            <person name="Daum C."/>
            <person name="Ng V."/>
            <person name="Clum A."/>
            <person name="Steindorff A."/>
            <person name="Ohm R.A."/>
            <person name="Martin F."/>
            <person name="Silar P."/>
            <person name="Natvig D.O."/>
            <person name="Lalanne C."/>
            <person name="Gautier V."/>
            <person name="Ament-Velasquez S.L."/>
            <person name="Kruys A."/>
            <person name="Hutchinson M.I."/>
            <person name="Powell A.J."/>
            <person name="Barry K."/>
            <person name="Miller A.N."/>
            <person name="Grigoriev I.V."/>
            <person name="Debuchy R."/>
            <person name="Gladieux P."/>
            <person name="Hiltunen Thoren M."/>
            <person name="Johannesson H."/>
        </authorList>
    </citation>
    <scope>NUCLEOTIDE SEQUENCE</scope>
    <source>
        <strain evidence="5">CBS 560.94</strain>
    </source>
</reference>
<dbReference type="SUPFAM" id="SSF48403">
    <property type="entry name" value="Ankyrin repeat"/>
    <property type="match status" value="1"/>
</dbReference>
<dbReference type="PANTHER" id="PTHR24170:SF1">
    <property type="entry name" value="DOMAIN PROTEIN, PUTATIVE (AFU_ORTHOLOGUE AFUA_1G09870)-RELATED"/>
    <property type="match status" value="1"/>
</dbReference>
<dbReference type="InterPro" id="IPR051248">
    <property type="entry name" value="UPF0507/Ank_repeat_27"/>
</dbReference>
<reference evidence="5" key="2">
    <citation type="submission" date="2023-06" db="EMBL/GenBank/DDBJ databases">
        <authorList>
            <consortium name="Lawrence Berkeley National Laboratory"/>
            <person name="Haridas S."/>
            <person name="Hensen N."/>
            <person name="Bonometti L."/>
            <person name="Westerberg I."/>
            <person name="Brannstrom I.O."/>
            <person name="Guillou S."/>
            <person name="Cros-Aarteil S."/>
            <person name="Calhoun S."/>
            <person name="Kuo A."/>
            <person name="Mondo S."/>
            <person name="Pangilinan J."/>
            <person name="Riley R."/>
            <person name="Labutti K."/>
            <person name="Andreopoulos B."/>
            <person name="Lipzen A."/>
            <person name="Chen C."/>
            <person name="Yanf M."/>
            <person name="Daum C."/>
            <person name="Ng V."/>
            <person name="Clum A."/>
            <person name="Steindorff A."/>
            <person name="Ohm R."/>
            <person name="Martin F."/>
            <person name="Silar P."/>
            <person name="Natvig D."/>
            <person name="Lalanne C."/>
            <person name="Gautier V."/>
            <person name="Ament-Velasquez S.L."/>
            <person name="Kruys A."/>
            <person name="Hutchinson M.I."/>
            <person name="Powell A.J."/>
            <person name="Barry K."/>
            <person name="Miller A.N."/>
            <person name="Grigoriev I.V."/>
            <person name="Debuchy R."/>
            <person name="Gladieux P."/>
            <person name="Thoren M.H."/>
            <person name="Johannesson H."/>
        </authorList>
    </citation>
    <scope>NUCLEOTIDE SEQUENCE</scope>
    <source>
        <strain evidence="5">CBS 560.94</strain>
    </source>
</reference>
<dbReference type="InterPro" id="IPR036770">
    <property type="entry name" value="Ankyrin_rpt-contain_sf"/>
</dbReference>
<feature type="coiled-coil region" evidence="2">
    <location>
        <begin position="1187"/>
        <end position="1222"/>
    </location>
</feature>